<reference evidence="1" key="1">
    <citation type="submission" date="2022-06" db="EMBL/GenBank/DDBJ databases">
        <title>Aquibacillus sp. a new bacterium isolated from soil saline samples.</title>
        <authorList>
            <person name="Galisteo C."/>
            <person name="De La Haba R."/>
            <person name="Sanchez-Porro C."/>
            <person name="Ventosa A."/>
        </authorList>
    </citation>
    <scope>NUCLEOTIDE SEQUENCE</scope>
    <source>
        <strain evidence="1">JCM 12387</strain>
    </source>
</reference>
<organism evidence="1 2">
    <name type="scientific">Aquibacillus koreensis</name>
    <dbReference type="NCBI Taxonomy" id="279446"/>
    <lineage>
        <taxon>Bacteria</taxon>
        <taxon>Bacillati</taxon>
        <taxon>Bacillota</taxon>
        <taxon>Bacilli</taxon>
        <taxon>Bacillales</taxon>
        <taxon>Bacillaceae</taxon>
        <taxon>Aquibacillus</taxon>
    </lineage>
</organism>
<evidence type="ECO:0000313" key="2">
    <source>
        <dbReference type="Proteomes" id="UP001145072"/>
    </source>
</evidence>
<sequence>MAKLSKVKQDEKISEEIARITQIFKSIPEDKKKVASRLIERVAFMTITLDTQHIIQRN</sequence>
<proteinExistence type="predicted"/>
<name>A0A9X3WJE6_9BACI</name>
<gene>
    <name evidence="1" type="ORF">NC661_06480</name>
</gene>
<evidence type="ECO:0000313" key="1">
    <source>
        <dbReference type="EMBL" id="MDC3420013.1"/>
    </source>
</evidence>
<dbReference type="EMBL" id="JAMQJZ010000004">
    <property type="protein sequence ID" value="MDC3420013.1"/>
    <property type="molecule type" value="Genomic_DNA"/>
</dbReference>
<dbReference type="RefSeq" id="WP_259868607.1">
    <property type="nucleotide sequence ID" value="NZ_JAMQJZ010000004.1"/>
</dbReference>
<dbReference type="AlphaFoldDB" id="A0A9X3WJE6"/>
<comment type="caution">
    <text evidence="1">The sequence shown here is derived from an EMBL/GenBank/DDBJ whole genome shotgun (WGS) entry which is preliminary data.</text>
</comment>
<accession>A0A9X3WJE6</accession>
<keyword evidence="2" id="KW-1185">Reference proteome</keyword>
<protein>
    <submittedName>
        <fullName evidence="1">Uncharacterized protein</fullName>
    </submittedName>
</protein>
<dbReference type="Proteomes" id="UP001145072">
    <property type="component" value="Unassembled WGS sequence"/>
</dbReference>